<dbReference type="EMBL" id="MIQH01000404">
    <property type="protein sequence ID" value="OIR25101.1"/>
    <property type="molecule type" value="Genomic_DNA"/>
</dbReference>
<dbReference type="InterPro" id="IPR027417">
    <property type="entry name" value="P-loop_NTPase"/>
</dbReference>
<comment type="caution">
    <text evidence="2">The sequence shown here is derived from an EMBL/GenBank/DDBJ whole genome shotgun (WGS) entry which is preliminary data.</text>
</comment>
<proteinExistence type="predicted"/>
<accession>A0A1J5UGQ8</accession>
<protein>
    <recommendedName>
        <fullName evidence="1">ATPase AAA-type core domain-containing protein</fullName>
    </recommendedName>
</protein>
<dbReference type="PANTHER" id="PTHR32182">
    <property type="entry name" value="DNA REPLICATION AND REPAIR PROTEIN RECF"/>
    <property type="match status" value="1"/>
</dbReference>
<feature type="non-terminal residue" evidence="2">
    <location>
        <position position="1"/>
    </location>
</feature>
<name>A0A1J5UGQ8_9GAMM</name>
<dbReference type="GO" id="GO:0000731">
    <property type="term" value="P:DNA synthesis involved in DNA repair"/>
    <property type="evidence" value="ECO:0007669"/>
    <property type="project" value="TreeGrafter"/>
</dbReference>
<dbReference type="Gene3D" id="3.40.50.300">
    <property type="entry name" value="P-loop containing nucleotide triphosphate hydrolases"/>
    <property type="match status" value="1"/>
</dbReference>
<dbReference type="CDD" id="cd00267">
    <property type="entry name" value="ABC_ATPase"/>
    <property type="match status" value="1"/>
</dbReference>
<dbReference type="OrthoDB" id="104167at2"/>
<reference evidence="3" key="1">
    <citation type="submission" date="2016-09" db="EMBL/GenBank/DDBJ databases">
        <title>Genome Sequence of Bathymodiolus thermophilus sulfur-oxidizing gill endosymbiont.</title>
        <authorList>
            <person name="Ponnudurai R."/>
            <person name="Kleiner M."/>
            <person name="Sayavedra L."/>
            <person name="Thuermer A."/>
            <person name="Felbeck H."/>
            <person name="Schlueter R."/>
            <person name="Schweder T."/>
            <person name="Markert S."/>
        </authorList>
    </citation>
    <scope>NUCLEOTIDE SEQUENCE [LARGE SCALE GENOMIC DNA]</scope>
    <source>
        <strain evidence="3">BAT/CrabSpa'14</strain>
    </source>
</reference>
<dbReference type="Proteomes" id="UP000182798">
    <property type="component" value="Unassembled WGS sequence"/>
</dbReference>
<dbReference type="GO" id="GO:0005524">
    <property type="term" value="F:ATP binding"/>
    <property type="evidence" value="ECO:0007669"/>
    <property type="project" value="InterPro"/>
</dbReference>
<dbReference type="PANTHER" id="PTHR32182:SF22">
    <property type="entry name" value="ATP-DEPENDENT ENDONUCLEASE, OLD FAMILY-RELATED"/>
    <property type="match status" value="1"/>
</dbReference>
<evidence type="ECO:0000259" key="1">
    <source>
        <dbReference type="Pfam" id="PF13304"/>
    </source>
</evidence>
<dbReference type="SUPFAM" id="SSF52540">
    <property type="entry name" value="P-loop containing nucleoside triphosphate hydrolases"/>
    <property type="match status" value="1"/>
</dbReference>
<dbReference type="RefSeq" id="WP_071563846.1">
    <property type="nucleotide sequence ID" value="NZ_MIQH01000404.1"/>
</dbReference>
<gene>
    <name evidence="2" type="ORF">BGC33_05540</name>
</gene>
<dbReference type="InterPro" id="IPR003959">
    <property type="entry name" value="ATPase_AAA_core"/>
</dbReference>
<feature type="domain" description="ATPase AAA-type core" evidence="1">
    <location>
        <begin position="1"/>
        <end position="276"/>
    </location>
</feature>
<organism evidence="2 3">
    <name type="scientific">Bathymodiolus thermophilus thioautotrophic gill symbiont</name>
    <dbReference type="NCBI Taxonomy" id="2360"/>
    <lineage>
        <taxon>Bacteria</taxon>
        <taxon>Pseudomonadati</taxon>
        <taxon>Pseudomonadota</taxon>
        <taxon>Gammaproteobacteria</taxon>
        <taxon>sulfur-oxidizing symbionts</taxon>
    </lineage>
</organism>
<dbReference type="GO" id="GO:0006302">
    <property type="term" value="P:double-strand break repair"/>
    <property type="evidence" value="ECO:0007669"/>
    <property type="project" value="TreeGrafter"/>
</dbReference>
<dbReference type="GO" id="GO:0016887">
    <property type="term" value="F:ATP hydrolysis activity"/>
    <property type="evidence" value="ECO:0007669"/>
    <property type="project" value="InterPro"/>
</dbReference>
<dbReference type="Pfam" id="PF13304">
    <property type="entry name" value="AAA_21"/>
    <property type="match status" value="1"/>
</dbReference>
<evidence type="ECO:0000313" key="3">
    <source>
        <dbReference type="Proteomes" id="UP000182798"/>
    </source>
</evidence>
<sequence length="328" mass="37438">GKSNFISVFKLLDLIYKQKLQTYILTNGKAERFLHFGSKNTDKIIIDLKLDVANGYYVGLIKDNDSNSLLIEHDKGYFSGDFSHPFRPLITHNSLESDIANNQKPIIEYSKKYLRQCKLYHFHDASDTAKFKSFQDINANDFLWSDAGNLAPFLLKLKRNYPKDYQNIVQSIQTVAPYFHDFDLKKDENDVILRWHHKNDLEGSGFSAQTLSDGTARFICMATLFLQPKELRPSTIVLDEPEIGLHPLALTVLSEIIQSIASDGSQVIISTQSVTLANCFKPDDFIVADYIDGISSFRRLDGKDQLDLWLKDYQMGDIWNKNLLGGRP</sequence>
<dbReference type="AlphaFoldDB" id="A0A1J5UGQ8"/>
<evidence type="ECO:0000313" key="2">
    <source>
        <dbReference type="EMBL" id="OIR25101.1"/>
    </source>
</evidence>